<keyword evidence="2" id="KW-1003">Cell membrane</keyword>
<dbReference type="InterPro" id="IPR004477">
    <property type="entry name" value="ComEC_N"/>
</dbReference>
<evidence type="ECO:0000256" key="3">
    <source>
        <dbReference type="ARBA" id="ARBA00022692"/>
    </source>
</evidence>
<keyword evidence="5 6" id="KW-0472">Membrane</keyword>
<comment type="subcellular location">
    <subcellularLocation>
        <location evidence="1">Cell membrane</location>
        <topology evidence="1">Multi-pass membrane protein</topology>
    </subcellularLocation>
</comment>
<feature type="domain" description="ComEC/Rec2-related protein" evidence="7">
    <location>
        <begin position="109"/>
        <end position="361"/>
    </location>
</feature>
<keyword evidence="9" id="KW-1185">Reference proteome</keyword>
<dbReference type="Proteomes" id="UP000324143">
    <property type="component" value="Unassembled WGS sequence"/>
</dbReference>
<dbReference type="PANTHER" id="PTHR30619:SF1">
    <property type="entry name" value="RECOMBINATION PROTEIN 2"/>
    <property type="match status" value="1"/>
</dbReference>
<evidence type="ECO:0000259" key="7">
    <source>
        <dbReference type="Pfam" id="PF03772"/>
    </source>
</evidence>
<dbReference type="PANTHER" id="PTHR30619">
    <property type="entry name" value="DNA INTERNALIZATION/COMPETENCE PROTEIN COMEC/REC2"/>
    <property type="match status" value="1"/>
</dbReference>
<organism evidence="8 9">
    <name type="scientific">Candidatus Mcinerneyibacterium aminivorans</name>
    <dbReference type="NCBI Taxonomy" id="2703815"/>
    <lineage>
        <taxon>Bacteria</taxon>
        <taxon>Candidatus Macinerneyibacteriota</taxon>
        <taxon>Candidatus Mcinerneyibacteria</taxon>
        <taxon>Candidatus Mcinerneyibacteriales</taxon>
        <taxon>Candidatus Mcinerneyibacteriaceae</taxon>
        <taxon>Candidatus Mcinerneyibacterium</taxon>
    </lineage>
</organism>
<dbReference type="AlphaFoldDB" id="A0A5D0MKZ4"/>
<dbReference type="GO" id="GO:0005886">
    <property type="term" value="C:plasma membrane"/>
    <property type="evidence" value="ECO:0007669"/>
    <property type="project" value="UniProtKB-SubCell"/>
</dbReference>
<accession>A0A5D0MKZ4</accession>
<evidence type="ECO:0000256" key="1">
    <source>
        <dbReference type="ARBA" id="ARBA00004651"/>
    </source>
</evidence>
<feature type="transmembrane region" description="Helical" evidence="6">
    <location>
        <begin position="161"/>
        <end position="192"/>
    </location>
</feature>
<evidence type="ECO:0000313" key="8">
    <source>
        <dbReference type="EMBL" id="TYB31219.1"/>
    </source>
</evidence>
<dbReference type="EMBL" id="VSIX01000045">
    <property type="protein sequence ID" value="TYB31219.1"/>
    <property type="molecule type" value="Genomic_DNA"/>
</dbReference>
<reference evidence="8" key="1">
    <citation type="submission" date="2019-08" db="EMBL/GenBank/DDBJ databases">
        <title>Genomic characterization of a novel candidate phylum (ARYD3) from a high temperature, high salinity tertiary oil reservoir in north central Oklahoma, USA.</title>
        <authorList>
            <person name="Youssef N.H."/>
            <person name="Yadav A."/>
            <person name="Elshahed M.S."/>
        </authorList>
    </citation>
    <scope>NUCLEOTIDE SEQUENCE [LARGE SCALE GENOMIC DNA]</scope>
    <source>
        <strain evidence="8">ARYD3</strain>
    </source>
</reference>
<comment type="caution">
    <text evidence="8">The sequence shown here is derived from an EMBL/GenBank/DDBJ whole genome shotgun (WGS) entry which is preliminary data.</text>
</comment>
<keyword evidence="4 6" id="KW-1133">Transmembrane helix</keyword>
<protein>
    <submittedName>
        <fullName evidence="8">ComEC/Rec2 family competence protein</fullName>
    </submittedName>
</protein>
<dbReference type="InterPro" id="IPR052159">
    <property type="entry name" value="Competence_DNA_uptake"/>
</dbReference>
<evidence type="ECO:0000256" key="6">
    <source>
        <dbReference type="SAM" id="Phobius"/>
    </source>
</evidence>
<feature type="transmembrane region" description="Helical" evidence="6">
    <location>
        <begin position="251"/>
        <end position="273"/>
    </location>
</feature>
<feature type="transmembrane region" description="Helical" evidence="6">
    <location>
        <begin position="320"/>
        <end position="340"/>
    </location>
</feature>
<feature type="transmembrane region" description="Helical" evidence="6">
    <location>
        <begin position="346"/>
        <end position="365"/>
    </location>
</feature>
<feature type="transmembrane region" description="Helical" evidence="6">
    <location>
        <begin position="131"/>
        <end position="155"/>
    </location>
</feature>
<dbReference type="NCBIfam" id="TIGR00360">
    <property type="entry name" value="ComEC_N-term"/>
    <property type="match status" value="1"/>
</dbReference>
<evidence type="ECO:0000256" key="5">
    <source>
        <dbReference type="ARBA" id="ARBA00023136"/>
    </source>
</evidence>
<feature type="transmembrane region" description="Helical" evidence="6">
    <location>
        <begin position="227"/>
        <end position="244"/>
    </location>
</feature>
<dbReference type="Pfam" id="PF03772">
    <property type="entry name" value="Competence"/>
    <property type="match status" value="1"/>
</dbReference>
<keyword evidence="3 6" id="KW-0812">Transmembrane</keyword>
<proteinExistence type="predicted"/>
<feature type="transmembrane region" description="Helical" evidence="6">
    <location>
        <begin position="33"/>
        <end position="51"/>
    </location>
</feature>
<feature type="transmembrane region" description="Helical" evidence="6">
    <location>
        <begin position="6"/>
        <end position="26"/>
    </location>
</feature>
<feature type="transmembrane region" description="Helical" evidence="6">
    <location>
        <begin position="285"/>
        <end position="308"/>
    </location>
</feature>
<evidence type="ECO:0000256" key="2">
    <source>
        <dbReference type="ARBA" id="ARBA00022475"/>
    </source>
</evidence>
<evidence type="ECO:0000313" key="9">
    <source>
        <dbReference type="Proteomes" id="UP000324143"/>
    </source>
</evidence>
<feature type="transmembrane region" description="Helical" evidence="6">
    <location>
        <begin position="204"/>
        <end position="221"/>
    </location>
</feature>
<evidence type="ECO:0000256" key="4">
    <source>
        <dbReference type="ARBA" id="ARBA00022989"/>
    </source>
</evidence>
<sequence>MNFNRLKYYPAVFFLLADIAALLIFNNFVVSKSFVIVLVIIFGLFITYRGIDDIFKLFTLFLLMIFVFLIYYKFKPAMEISIKLNMGKYLYDKMQLFNKLDNFNFLNSIILGNREFLKNSIKNTFSLTGSYHFLAISGLHFGIVASIFHLSMSFIRSKIKYYIIIIILFFYLITVNFYISAFRAFLMIFFYYLGKIFEKKTYSLNIWALSSLVLLLINANYINQISFWMSILATLGIILSLEYIEKIENIFFKFLFISVFAQLFLLPILLVYFNHVNIISPLVNTVGIIFIYPILFIGFILLLPLPVVSSKVLVLVVEKLIEYFISFVSFFNKDMFIINFELDKYYLYFYYLGIISLFFYLKYIIKSSQKENF</sequence>
<gene>
    <name evidence="8" type="ORF">FXF47_05140</name>
</gene>
<feature type="transmembrane region" description="Helical" evidence="6">
    <location>
        <begin position="57"/>
        <end position="74"/>
    </location>
</feature>
<name>A0A5D0MKZ4_9BACT</name>